<dbReference type="SUPFAM" id="SSF53474">
    <property type="entry name" value="alpha/beta-Hydrolases"/>
    <property type="match status" value="1"/>
</dbReference>
<evidence type="ECO:0000313" key="2">
    <source>
        <dbReference type="Proteomes" id="UP000828390"/>
    </source>
</evidence>
<reference evidence="1" key="1">
    <citation type="journal article" date="2019" name="bioRxiv">
        <title>The Genome of the Zebra Mussel, Dreissena polymorpha: A Resource for Invasive Species Research.</title>
        <authorList>
            <person name="McCartney M.A."/>
            <person name="Auch B."/>
            <person name="Kono T."/>
            <person name="Mallez S."/>
            <person name="Zhang Y."/>
            <person name="Obille A."/>
            <person name="Becker A."/>
            <person name="Abrahante J.E."/>
            <person name="Garbe J."/>
            <person name="Badalamenti J.P."/>
            <person name="Herman A."/>
            <person name="Mangelson H."/>
            <person name="Liachko I."/>
            <person name="Sullivan S."/>
            <person name="Sone E.D."/>
            <person name="Koren S."/>
            <person name="Silverstein K.A.T."/>
            <person name="Beckman K.B."/>
            <person name="Gohl D.M."/>
        </authorList>
    </citation>
    <scope>NUCLEOTIDE SEQUENCE</scope>
    <source>
        <strain evidence="1">Duluth1</strain>
        <tissue evidence="1">Whole animal</tissue>
    </source>
</reference>
<accession>A0A9D4J1C2</accession>
<keyword evidence="2" id="KW-1185">Reference proteome</keyword>
<dbReference type="Proteomes" id="UP000828390">
    <property type="component" value="Unassembled WGS sequence"/>
</dbReference>
<evidence type="ECO:0000313" key="1">
    <source>
        <dbReference type="EMBL" id="KAH3794705.1"/>
    </source>
</evidence>
<proteinExistence type="predicted"/>
<gene>
    <name evidence="1" type="ORF">DPMN_148243</name>
</gene>
<sequence>MPKPSVNILGTPDWVPGANHGEEVVFVFAAVGVFLQQPWEVQMATHLVTYWSNFAKTR</sequence>
<name>A0A9D4J1C2_DREPO</name>
<dbReference type="Gene3D" id="3.40.50.1820">
    <property type="entry name" value="alpha/beta hydrolase"/>
    <property type="match status" value="1"/>
</dbReference>
<dbReference type="EMBL" id="JAIWYP010000007">
    <property type="protein sequence ID" value="KAH3794705.1"/>
    <property type="molecule type" value="Genomic_DNA"/>
</dbReference>
<organism evidence="1 2">
    <name type="scientific">Dreissena polymorpha</name>
    <name type="common">Zebra mussel</name>
    <name type="synonym">Mytilus polymorpha</name>
    <dbReference type="NCBI Taxonomy" id="45954"/>
    <lineage>
        <taxon>Eukaryota</taxon>
        <taxon>Metazoa</taxon>
        <taxon>Spiralia</taxon>
        <taxon>Lophotrochozoa</taxon>
        <taxon>Mollusca</taxon>
        <taxon>Bivalvia</taxon>
        <taxon>Autobranchia</taxon>
        <taxon>Heteroconchia</taxon>
        <taxon>Euheterodonta</taxon>
        <taxon>Imparidentia</taxon>
        <taxon>Neoheterodontei</taxon>
        <taxon>Myida</taxon>
        <taxon>Dreissenoidea</taxon>
        <taxon>Dreissenidae</taxon>
        <taxon>Dreissena</taxon>
    </lineage>
</organism>
<dbReference type="InterPro" id="IPR029058">
    <property type="entry name" value="AB_hydrolase_fold"/>
</dbReference>
<protein>
    <submittedName>
        <fullName evidence="1">Uncharacterized protein</fullName>
    </submittedName>
</protein>
<dbReference type="AlphaFoldDB" id="A0A9D4J1C2"/>
<reference evidence="1" key="2">
    <citation type="submission" date="2020-11" db="EMBL/GenBank/DDBJ databases">
        <authorList>
            <person name="McCartney M.A."/>
            <person name="Auch B."/>
            <person name="Kono T."/>
            <person name="Mallez S."/>
            <person name="Becker A."/>
            <person name="Gohl D.M."/>
            <person name="Silverstein K.A.T."/>
            <person name="Koren S."/>
            <person name="Bechman K.B."/>
            <person name="Herman A."/>
            <person name="Abrahante J.E."/>
            <person name="Garbe J."/>
        </authorList>
    </citation>
    <scope>NUCLEOTIDE SEQUENCE</scope>
    <source>
        <strain evidence="1">Duluth1</strain>
        <tissue evidence="1">Whole animal</tissue>
    </source>
</reference>
<comment type="caution">
    <text evidence="1">The sequence shown here is derived from an EMBL/GenBank/DDBJ whole genome shotgun (WGS) entry which is preliminary data.</text>
</comment>